<dbReference type="Proteomes" id="UP001050975">
    <property type="component" value="Unassembled WGS sequence"/>
</dbReference>
<dbReference type="AlphaFoldDB" id="A0AAV3XME7"/>
<dbReference type="EMBL" id="BLAY01000240">
    <property type="protein sequence ID" value="GET43654.1"/>
    <property type="molecule type" value="Genomic_DNA"/>
</dbReference>
<dbReference type="InterPro" id="IPR029024">
    <property type="entry name" value="TerB-like"/>
</dbReference>
<dbReference type="Gene3D" id="1.10.3680.10">
    <property type="entry name" value="TerB-like"/>
    <property type="match status" value="1"/>
</dbReference>
<organism evidence="2 3">
    <name type="scientific">Microseira wollei NIES-4236</name>
    <dbReference type="NCBI Taxonomy" id="2530354"/>
    <lineage>
        <taxon>Bacteria</taxon>
        <taxon>Bacillati</taxon>
        <taxon>Cyanobacteriota</taxon>
        <taxon>Cyanophyceae</taxon>
        <taxon>Oscillatoriophycideae</taxon>
        <taxon>Aerosakkonematales</taxon>
        <taxon>Aerosakkonemataceae</taxon>
        <taxon>Microseira</taxon>
    </lineage>
</organism>
<accession>A0AAV3XME7</accession>
<evidence type="ECO:0000259" key="1">
    <source>
        <dbReference type="Pfam" id="PF05099"/>
    </source>
</evidence>
<dbReference type="InterPro" id="IPR007791">
    <property type="entry name" value="DjlA_N"/>
</dbReference>
<sequence>MTGATSQIDPIRQMALKWYYQELWGPDFGDIDEIGVEEFKEAQIIFLKSLLVAANGDGKVTPKERQWVIGRGAVAGVPESILKELENYPADEDITELIARTVPNQKSGRGVIYFAINAAASDGEYNEGEKATIRKVAQALGISEEVVQEIENLYLEEQRVKEKRIALCLPDGSPFE</sequence>
<feature type="domain" description="Co-chaperone DjlA N-terminal" evidence="1">
    <location>
        <begin position="93"/>
        <end position="149"/>
    </location>
</feature>
<evidence type="ECO:0000313" key="2">
    <source>
        <dbReference type="EMBL" id="GET43654.1"/>
    </source>
</evidence>
<reference evidence="2" key="1">
    <citation type="submission" date="2019-10" db="EMBL/GenBank/DDBJ databases">
        <title>Draft genome sequece of Microseira wollei NIES-4236.</title>
        <authorList>
            <person name="Yamaguchi H."/>
            <person name="Suzuki S."/>
            <person name="Kawachi M."/>
        </authorList>
    </citation>
    <scope>NUCLEOTIDE SEQUENCE</scope>
    <source>
        <strain evidence="2">NIES-4236</strain>
    </source>
</reference>
<proteinExistence type="predicted"/>
<protein>
    <recommendedName>
        <fullName evidence="1">Co-chaperone DjlA N-terminal domain-containing protein</fullName>
    </recommendedName>
</protein>
<keyword evidence="3" id="KW-1185">Reference proteome</keyword>
<gene>
    <name evidence="2" type="ORF">MiSe_84790</name>
</gene>
<name>A0AAV3XME7_9CYAN</name>
<comment type="caution">
    <text evidence="2">The sequence shown here is derived from an EMBL/GenBank/DDBJ whole genome shotgun (WGS) entry which is preliminary data.</text>
</comment>
<dbReference type="RefSeq" id="WP_226592687.1">
    <property type="nucleotide sequence ID" value="NZ_BLAY01000240.1"/>
</dbReference>
<dbReference type="Pfam" id="PF05099">
    <property type="entry name" value="TerB"/>
    <property type="match status" value="1"/>
</dbReference>
<evidence type="ECO:0000313" key="3">
    <source>
        <dbReference type="Proteomes" id="UP001050975"/>
    </source>
</evidence>
<dbReference type="SUPFAM" id="SSF158682">
    <property type="entry name" value="TerB-like"/>
    <property type="match status" value="1"/>
</dbReference>